<organism evidence="2 3">
    <name type="scientific">Gloeocapsopsis crepidinum LEGE 06123</name>
    <dbReference type="NCBI Taxonomy" id="588587"/>
    <lineage>
        <taxon>Bacteria</taxon>
        <taxon>Bacillati</taxon>
        <taxon>Cyanobacteriota</taxon>
        <taxon>Cyanophyceae</taxon>
        <taxon>Oscillatoriophycideae</taxon>
        <taxon>Chroococcales</taxon>
        <taxon>Chroococcaceae</taxon>
        <taxon>Gloeocapsopsis</taxon>
    </lineage>
</organism>
<evidence type="ECO:0000313" key="3">
    <source>
        <dbReference type="Proteomes" id="UP000651156"/>
    </source>
</evidence>
<comment type="caution">
    <text evidence="2">The sequence shown here is derived from an EMBL/GenBank/DDBJ whole genome shotgun (WGS) entry which is preliminary data.</text>
</comment>
<proteinExistence type="predicted"/>
<dbReference type="Proteomes" id="UP000651156">
    <property type="component" value="Unassembled WGS sequence"/>
</dbReference>
<protein>
    <submittedName>
        <fullName evidence="2">GIY-YIG nuclease family protein</fullName>
    </submittedName>
</protein>
<sequence length="442" mass="50784">MLIQNINLSTLPSVYLADKDSLPTCAAIYFVSDSKGQILYIGRTVNLFKRWREHHRFKQLKRFNRKDCVSISWLTCSNNLSILSSLENEFIQRYKPPLNWTKVVVPVRKLTPVETALQQSLQQIAKLNAMILGFNPISGEDPPTVHLVYPVYGRRGVSGSIRSILCTSNKKVSALKWKEYHTEPKSFGKFGYWQTKYNGIQIDLSPFPSLVDFMHNATHKSVAGIEFMAFSHSQLEQLLEDVPALKEDIPSLEALEHDPIPIERVDNSQLNKRKNKDVIKVEPWEELEPMAEGEAREMTRQFLDVDGVEVEVCTNGNGKHFVRHNVYWWIVYQEKNPDPERYNIIQSLQSSVNKLPTIRWSGYRFRLETIIFSEDDVEVESILLPLAMFEDLIKDKSRLSGSLAAEIQSGEYKSKQYNSASINLCGWLQQNTLISLLQSSNR</sequence>
<keyword evidence="3" id="KW-1185">Reference proteome</keyword>
<dbReference type="SUPFAM" id="SSF82771">
    <property type="entry name" value="GIY-YIG endonuclease"/>
    <property type="match status" value="1"/>
</dbReference>
<dbReference type="EMBL" id="JADEWN010000005">
    <property type="protein sequence ID" value="MBE9189439.1"/>
    <property type="molecule type" value="Genomic_DNA"/>
</dbReference>
<feature type="domain" description="GIY-YIG" evidence="1">
    <location>
        <begin position="24"/>
        <end position="100"/>
    </location>
</feature>
<reference evidence="2 3" key="1">
    <citation type="submission" date="2020-10" db="EMBL/GenBank/DDBJ databases">
        <authorList>
            <person name="Castelo-Branco R."/>
            <person name="Eusebio N."/>
            <person name="Adriana R."/>
            <person name="Vieira A."/>
            <person name="Brugerolle De Fraissinette N."/>
            <person name="Rezende De Castro R."/>
            <person name="Schneider M.P."/>
            <person name="Vasconcelos V."/>
            <person name="Leao P.N."/>
        </authorList>
    </citation>
    <scope>NUCLEOTIDE SEQUENCE [LARGE SCALE GENOMIC DNA]</scope>
    <source>
        <strain evidence="2 3">LEGE 06123</strain>
    </source>
</reference>
<accession>A0ABR9UMB6</accession>
<gene>
    <name evidence="2" type="ORF">IQ230_03470</name>
</gene>
<evidence type="ECO:0000313" key="2">
    <source>
        <dbReference type="EMBL" id="MBE9189439.1"/>
    </source>
</evidence>
<name>A0ABR9UMB6_9CHRO</name>
<dbReference type="InterPro" id="IPR000305">
    <property type="entry name" value="GIY-YIG_endonuc"/>
</dbReference>
<dbReference type="Gene3D" id="3.40.1440.10">
    <property type="entry name" value="GIY-YIG endonuclease"/>
    <property type="match status" value="1"/>
</dbReference>
<dbReference type="RefSeq" id="WP_193930684.1">
    <property type="nucleotide sequence ID" value="NZ_CAWPMZ010000096.1"/>
</dbReference>
<evidence type="ECO:0000259" key="1">
    <source>
        <dbReference type="PROSITE" id="PS50164"/>
    </source>
</evidence>
<dbReference type="PROSITE" id="PS50164">
    <property type="entry name" value="GIY_YIG"/>
    <property type="match status" value="1"/>
</dbReference>
<dbReference type="Pfam" id="PF01541">
    <property type="entry name" value="GIY-YIG"/>
    <property type="match status" value="1"/>
</dbReference>
<dbReference type="InterPro" id="IPR035901">
    <property type="entry name" value="GIY-YIG_endonuc_sf"/>
</dbReference>
<dbReference type="CDD" id="cd00719">
    <property type="entry name" value="GIY-YIG_SF"/>
    <property type="match status" value="1"/>
</dbReference>
<dbReference type="SMART" id="SM00465">
    <property type="entry name" value="GIYc"/>
    <property type="match status" value="1"/>
</dbReference>